<name>A0A4R2PTZ6_RHOSA</name>
<evidence type="ECO:0000313" key="2">
    <source>
        <dbReference type="EMBL" id="TCP37631.1"/>
    </source>
</evidence>
<dbReference type="OrthoDB" id="450111at2"/>
<dbReference type="InParanoid" id="A0A4R2PTZ6"/>
<feature type="region of interest" description="Disordered" evidence="1">
    <location>
        <begin position="238"/>
        <end position="272"/>
    </location>
</feature>
<dbReference type="EMBL" id="SLXO01000002">
    <property type="protein sequence ID" value="TCP37631.1"/>
    <property type="molecule type" value="Genomic_DNA"/>
</dbReference>
<dbReference type="InterPro" id="IPR036866">
    <property type="entry name" value="RibonucZ/Hydroxyglut_hydro"/>
</dbReference>
<sequence length="272" mass="29764">MTTVTEALRPIGPDIWLAEGPEVRFYGVPVATRMTVVRLACGGLWLHSPVAPSPALHDALDALGPVRHLVAPNRFHHGALGAWVAAYPDAVLHEAPGLGVRRPDLRFDAALGSSPAAAWADTLDQTIFGPSWYFDEVVFHHRASRTLILTDLIMNLDGRRYGPALRWLGRLDGALAPTGGVPRTYRWSLTDRVAARRVAEMLIAWAPERVVFAHGAWFERDGTARLARAFEWLVGRPDAQSGPRTDANPDPHPDHPSAGRSRGRAWRPVACG</sequence>
<dbReference type="SUPFAM" id="SSF56281">
    <property type="entry name" value="Metallo-hydrolase/oxidoreductase"/>
    <property type="match status" value="1"/>
</dbReference>
<dbReference type="PANTHER" id="PTHR33835:SF1">
    <property type="entry name" value="METALLO-BETA-LACTAMASE DOMAIN-CONTAINING PROTEIN"/>
    <property type="match status" value="1"/>
</dbReference>
<dbReference type="PANTHER" id="PTHR33835">
    <property type="entry name" value="YALI0C07656P"/>
    <property type="match status" value="1"/>
</dbReference>
<gene>
    <name evidence="2" type="ORF">EV659_10235</name>
</gene>
<dbReference type="Pfam" id="PF14234">
    <property type="entry name" value="DUF4336"/>
    <property type="match status" value="1"/>
</dbReference>
<keyword evidence="3" id="KW-1185">Reference proteome</keyword>
<feature type="compositionally biased region" description="Basic and acidic residues" evidence="1">
    <location>
        <begin position="247"/>
        <end position="257"/>
    </location>
</feature>
<protein>
    <submittedName>
        <fullName evidence="2">Uncharacterized protein DUF4336</fullName>
    </submittedName>
</protein>
<comment type="caution">
    <text evidence="2">The sequence shown here is derived from an EMBL/GenBank/DDBJ whole genome shotgun (WGS) entry which is preliminary data.</text>
</comment>
<organism evidence="2 3">
    <name type="scientific">Rhodothalassium salexigens DSM 2132</name>
    <dbReference type="NCBI Taxonomy" id="1188247"/>
    <lineage>
        <taxon>Bacteria</taxon>
        <taxon>Pseudomonadati</taxon>
        <taxon>Pseudomonadota</taxon>
        <taxon>Alphaproteobacteria</taxon>
        <taxon>Rhodothalassiales</taxon>
        <taxon>Rhodothalassiaceae</taxon>
        <taxon>Rhodothalassium</taxon>
    </lineage>
</organism>
<proteinExistence type="predicted"/>
<dbReference type="InterPro" id="IPR025638">
    <property type="entry name" value="DUF4336"/>
</dbReference>
<evidence type="ECO:0000256" key="1">
    <source>
        <dbReference type="SAM" id="MobiDB-lite"/>
    </source>
</evidence>
<dbReference type="RefSeq" id="WP_132707213.1">
    <property type="nucleotide sequence ID" value="NZ_JACIGF010000002.1"/>
</dbReference>
<dbReference type="Proteomes" id="UP000295399">
    <property type="component" value="Unassembled WGS sequence"/>
</dbReference>
<reference evidence="2 3" key="1">
    <citation type="submission" date="2019-03" db="EMBL/GenBank/DDBJ databases">
        <title>Genomic Encyclopedia of Type Strains, Phase IV (KMG-IV): sequencing the most valuable type-strain genomes for metagenomic binning, comparative biology and taxonomic classification.</title>
        <authorList>
            <person name="Goeker M."/>
        </authorList>
    </citation>
    <scope>NUCLEOTIDE SEQUENCE [LARGE SCALE GENOMIC DNA]</scope>
    <source>
        <strain evidence="2 3">DSM 2132</strain>
    </source>
</reference>
<accession>A0A4R2PTZ6</accession>
<evidence type="ECO:0000313" key="3">
    <source>
        <dbReference type="Proteomes" id="UP000295399"/>
    </source>
</evidence>
<dbReference type="AlphaFoldDB" id="A0A4R2PTZ6"/>